<organism evidence="4 5">
    <name type="scientific">Pseudooceanicola lipolyticus</name>
    <dbReference type="NCBI Taxonomy" id="2029104"/>
    <lineage>
        <taxon>Bacteria</taxon>
        <taxon>Pseudomonadati</taxon>
        <taxon>Pseudomonadota</taxon>
        <taxon>Alphaproteobacteria</taxon>
        <taxon>Rhodobacterales</taxon>
        <taxon>Paracoccaceae</taxon>
        <taxon>Pseudooceanicola</taxon>
    </lineage>
</organism>
<keyword evidence="4" id="KW-0489">Methyltransferase</keyword>
<proteinExistence type="inferred from homology"/>
<comment type="similarity">
    <text evidence="2">Belongs to the tRNA methyltransferase O family.</text>
</comment>
<dbReference type="Gene3D" id="2.40.30.70">
    <property type="entry name" value="YaeB-like"/>
    <property type="match status" value="1"/>
</dbReference>
<evidence type="ECO:0000259" key="3">
    <source>
        <dbReference type="PROSITE" id="PS51668"/>
    </source>
</evidence>
<dbReference type="InterPro" id="IPR023370">
    <property type="entry name" value="TrmO-like_N"/>
</dbReference>
<dbReference type="InterPro" id="IPR036413">
    <property type="entry name" value="YaeB-like_sf"/>
</dbReference>
<evidence type="ECO:0000313" key="5">
    <source>
        <dbReference type="Proteomes" id="UP000231553"/>
    </source>
</evidence>
<dbReference type="InterPro" id="IPR040372">
    <property type="entry name" value="YaeB-like"/>
</dbReference>
<dbReference type="PANTHER" id="PTHR12818:SF0">
    <property type="entry name" value="TRNA (ADENINE(37)-N6)-METHYLTRANSFERASE"/>
    <property type="match status" value="1"/>
</dbReference>
<name>A0A2M8J1H2_9RHOB</name>
<evidence type="ECO:0000313" key="4">
    <source>
        <dbReference type="EMBL" id="PJE36612.1"/>
    </source>
</evidence>
<keyword evidence="1" id="KW-0949">S-adenosyl-L-methionine</keyword>
<reference evidence="4 5" key="1">
    <citation type="journal article" date="2018" name="Int. J. Syst. Evol. Microbiol.">
        <title>Pseudooceanicola lipolyticus sp. nov., a marine alphaproteobacterium, reclassification of Oceanicola flagellatus as Pseudooceanicola flagellatus comb. nov. and emended description of the genus Pseudooceanicola.</title>
        <authorList>
            <person name="Huang M.-M."/>
            <person name="Guo L.-L."/>
            <person name="Wu Y.-H."/>
            <person name="Lai Q.-L."/>
            <person name="Shao Z.-Z."/>
            <person name="Wang C.-S."/>
            <person name="Wu M."/>
            <person name="Xu X.-W."/>
        </authorList>
    </citation>
    <scope>NUCLEOTIDE SEQUENCE [LARGE SCALE GENOMIC DNA]</scope>
    <source>
        <strain evidence="4 5">157</strain>
    </source>
</reference>
<dbReference type="CDD" id="cd09281">
    <property type="entry name" value="UPF0066"/>
    <property type="match status" value="1"/>
</dbReference>
<evidence type="ECO:0000256" key="2">
    <source>
        <dbReference type="ARBA" id="ARBA00033753"/>
    </source>
</evidence>
<comment type="caution">
    <text evidence="4">The sequence shown here is derived from an EMBL/GenBank/DDBJ whole genome shotgun (WGS) entry which is preliminary data.</text>
</comment>
<dbReference type="PROSITE" id="PS51668">
    <property type="entry name" value="TSAA_2"/>
    <property type="match status" value="1"/>
</dbReference>
<dbReference type="AlphaFoldDB" id="A0A2M8J1H2"/>
<dbReference type="SUPFAM" id="SSF118196">
    <property type="entry name" value="YaeB-like"/>
    <property type="match status" value="1"/>
</dbReference>
<dbReference type="Pfam" id="PF01980">
    <property type="entry name" value="TrmO_N"/>
    <property type="match status" value="1"/>
</dbReference>
<dbReference type="Proteomes" id="UP000231553">
    <property type="component" value="Unassembled WGS sequence"/>
</dbReference>
<feature type="domain" description="TsaA-like" evidence="3">
    <location>
        <begin position="25"/>
        <end position="160"/>
    </location>
</feature>
<keyword evidence="4" id="KW-0808">Transferase</keyword>
<dbReference type="RefSeq" id="WP_100162592.1">
    <property type="nucleotide sequence ID" value="NZ_PGTB01000036.1"/>
</dbReference>
<sequence>MSDTGIRGGETLLGFDPAAQDDASLAFIGVLRSDWQPGSCPRNIRQAREAGGGGARIELAPGYASALAGLQVGQVIWLLTWMDRSRRDLALQSPAHADGPRGTFSLRSPARPNPVAMSAVRITALVAEAGVIGIDASDAYDGTPVIDLKPWIATVDVPPEEQPG</sequence>
<protein>
    <submittedName>
        <fullName evidence="4">tRNA (N6-threonylcarbamoyladenosine(37)-N6)-methyltransferase TrmO</fullName>
    </submittedName>
</protein>
<evidence type="ECO:0000256" key="1">
    <source>
        <dbReference type="ARBA" id="ARBA00022691"/>
    </source>
</evidence>
<dbReference type="InterPro" id="IPR036414">
    <property type="entry name" value="YaeB_N_sf"/>
</dbReference>
<dbReference type="GO" id="GO:0032259">
    <property type="term" value="P:methylation"/>
    <property type="evidence" value="ECO:0007669"/>
    <property type="project" value="UniProtKB-KW"/>
</dbReference>
<dbReference type="GO" id="GO:0008168">
    <property type="term" value="F:methyltransferase activity"/>
    <property type="evidence" value="ECO:0007669"/>
    <property type="project" value="UniProtKB-KW"/>
</dbReference>
<dbReference type="EMBL" id="PGTB01000036">
    <property type="protein sequence ID" value="PJE36612.1"/>
    <property type="molecule type" value="Genomic_DNA"/>
</dbReference>
<dbReference type="PANTHER" id="PTHR12818">
    <property type="entry name" value="TRNA (ADENINE(37)-N6)-METHYLTRANSFERASE"/>
    <property type="match status" value="1"/>
</dbReference>
<accession>A0A2M8J1H2</accession>
<keyword evidence="5" id="KW-1185">Reference proteome</keyword>
<gene>
    <name evidence="4" type="ORF">CVM52_11150</name>
</gene>
<dbReference type="OrthoDB" id="9804309at2"/>